<feature type="binding site" evidence="8">
    <location>
        <begin position="23"/>
        <end position="28"/>
    </location>
    <ligand>
        <name>ATP</name>
        <dbReference type="ChEBI" id="CHEBI:30616"/>
    </ligand>
</feature>
<evidence type="ECO:0000256" key="1">
    <source>
        <dbReference type="ARBA" id="ARBA00004496"/>
    </source>
</evidence>
<evidence type="ECO:0000256" key="2">
    <source>
        <dbReference type="ARBA" id="ARBA00022490"/>
    </source>
</evidence>
<dbReference type="Proteomes" id="UP000253891">
    <property type="component" value="Unassembled WGS sequence"/>
</dbReference>
<evidence type="ECO:0000313" key="10">
    <source>
        <dbReference type="EMBL" id="GAO99372.1"/>
    </source>
</evidence>
<dbReference type="RefSeq" id="WP_158530736.1">
    <property type="nucleotide sequence ID" value="NZ_DF967986.1"/>
</dbReference>
<keyword evidence="5 8" id="KW-0547">Nucleotide-binding</keyword>
<evidence type="ECO:0000256" key="4">
    <source>
        <dbReference type="ARBA" id="ARBA00022694"/>
    </source>
</evidence>
<comment type="subcellular location">
    <subcellularLocation>
        <location evidence="1 8">Cytoplasm</location>
    </subcellularLocation>
</comment>
<evidence type="ECO:0000256" key="7">
    <source>
        <dbReference type="ARBA" id="ARBA00048539"/>
    </source>
</evidence>
<reference evidence="10 11" key="1">
    <citation type="journal article" date="2015" name="BMC Genomics">
        <title>Comparative genomics of Fructobacillus spp. and Leuconostoc spp. reveals niche-specific evolution of Fructobacillus spp.</title>
        <authorList>
            <person name="Endo A."/>
            <person name="Tanizawa Y."/>
            <person name="Tanaka N."/>
            <person name="Maeno S."/>
            <person name="Kumar H."/>
            <person name="Shiwa Y."/>
            <person name="Okada S."/>
            <person name="Yoshikawa H."/>
            <person name="Dicks L."/>
            <person name="Nakagawa J."/>
            <person name="Arita M."/>
        </authorList>
    </citation>
    <scope>NUCLEOTIDE SEQUENCE [LARGE SCALE GENOMIC DNA]</scope>
    <source>
        <strain evidence="10 11">JCM 12225</strain>
    </source>
</reference>
<sequence>MTNKIAHTIKNETWPEKVVLAVSGGLDSTVLLAAFHQFAPTVSVVVAHVNYQLRPEADGDAAFVEKMSEKYGLPFYQKTVSTKSQTGVEEWARQVRYQFFDEIAQKTGATQVVLAQHQDDQVETLLLQLIRGGVNQPKIGMVANTGYYRRPFLGLTKADLKAYAISANLNWREDSTNADPTYTGRNKLRNEIIPALATINAKAVSHLAEFAQVEQQKQRLLSEQVETYLPSFKEDYQSVPSSWWQQILNAYLRKAGAYQVKNRSIDDFLELLHNQQKPNGQVNLGNGFVLVKEYQKIKLLNEQNAQKIQKNGRKAKGLVLKLDQWQFFDQGKLQWASQKPGQADQILVLPDDITGDLELIQAQPADKVPLRVGSKTVRRLLIDQKIPVANRAKTWLLKDQNDHVLAVWLGQSSWYCPGDWHRPKIAKQWVVWRIEENQ</sequence>
<comment type="function">
    <text evidence="8">Ligates lysine onto the cytidine present at position 34 of the AUA codon-specific tRNA(Ile) that contains the anticodon CAU, in an ATP-dependent manner. Cytidine is converted to lysidine, thus changing the amino acid specificity of the tRNA from methionine to isoleucine.</text>
</comment>
<dbReference type="NCBIfam" id="TIGR02432">
    <property type="entry name" value="lysidine_TilS_N"/>
    <property type="match status" value="1"/>
</dbReference>
<dbReference type="InterPro" id="IPR014729">
    <property type="entry name" value="Rossmann-like_a/b/a_fold"/>
</dbReference>
<dbReference type="HAMAP" id="MF_01161">
    <property type="entry name" value="tRNA_Ile_lys_synt"/>
    <property type="match status" value="1"/>
</dbReference>
<evidence type="ECO:0000256" key="6">
    <source>
        <dbReference type="ARBA" id="ARBA00022840"/>
    </source>
</evidence>
<keyword evidence="6 8" id="KW-0067">ATP-binding</keyword>
<dbReference type="PANTHER" id="PTHR43033">
    <property type="entry name" value="TRNA(ILE)-LYSIDINE SYNTHASE-RELATED"/>
    <property type="match status" value="1"/>
</dbReference>
<accession>A0A0K8MFV6</accession>
<keyword evidence="11" id="KW-1185">Reference proteome</keyword>
<proteinExistence type="inferred from homology"/>
<name>A0A0K8MFV6_9LACO</name>
<dbReference type="GO" id="GO:0032267">
    <property type="term" value="F:tRNA(Ile)-lysidine synthase activity"/>
    <property type="evidence" value="ECO:0007669"/>
    <property type="project" value="UniProtKB-EC"/>
</dbReference>
<dbReference type="AlphaFoldDB" id="A0A0K8MFV6"/>
<dbReference type="Pfam" id="PF01171">
    <property type="entry name" value="ATP_bind_3"/>
    <property type="match status" value="1"/>
</dbReference>
<evidence type="ECO:0000256" key="8">
    <source>
        <dbReference type="HAMAP-Rule" id="MF_01161"/>
    </source>
</evidence>
<dbReference type="SMART" id="SM00977">
    <property type="entry name" value="TilS_C"/>
    <property type="match status" value="1"/>
</dbReference>
<evidence type="ECO:0000259" key="9">
    <source>
        <dbReference type="SMART" id="SM00977"/>
    </source>
</evidence>
<dbReference type="EMBL" id="DF967986">
    <property type="protein sequence ID" value="GAO99372.1"/>
    <property type="molecule type" value="Genomic_DNA"/>
</dbReference>
<comment type="catalytic activity">
    <reaction evidence="7 8">
        <text>cytidine(34) in tRNA(Ile2) + L-lysine + ATP = lysidine(34) in tRNA(Ile2) + AMP + diphosphate + H(+)</text>
        <dbReference type="Rhea" id="RHEA:43744"/>
        <dbReference type="Rhea" id="RHEA-COMP:10625"/>
        <dbReference type="Rhea" id="RHEA-COMP:10670"/>
        <dbReference type="ChEBI" id="CHEBI:15378"/>
        <dbReference type="ChEBI" id="CHEBI:30616"/>
        <dbReference type="ChEBI" id="CHEBI:32551"/>
        <dbReference type="ChEBI" id="CHEBI:33019"/>
        <dbReference type="ChEBI" id="CHEBI:82748"/>
        <dbReference type="ChEBI" id="CHEBI:83665"/>
        <dbReference type="ChEBI" id="CHEBI:456215"/>
        <dbReference type="EC" id="6.3.4.19"/>
    </reaction>
</comment>
<evidence type="ECO:0000256" key="3">
    <source>
        <dbReference type="ARBA" id="ARBA00022598"/>
    </source>
</evidence>
<dbReference type="EC" id="6.3.4.19" evidence="8"/>
<dbReference type="OrthoDB" id="9807403at2"/>
<evidence type="ECO:0000256" key="5">
    <source>
        <dbReference type="ARBA" id="ARBA00022741"/>
    </source>
</evidence>
<keyword evidence="4 8" id="KW-0819">tRNA processing</keyword>
<keyword evidence="2 8" id="KW-0963">Cytoplasm</keyword>
<comment type="domain">
    <text evidence="8">The N-terminal region contains the highly conserved SGGXDS motif, predicted to be a P-loop motif involved in ATP binding.</text>
</comment>
<dbReference type="InterPro" id="IPR012795">
    <property type="entry name" value="tRNA_Ile_lys_synt_N"/>
</dbReference>
<dbReference type="SUPFAM" id="SSF52402">
    <property type="entry name" value="Adenine nucleotide alpha hydrolases-like"/>
    <property type="match status" value="1"/>
</dbReference>
<dbReference type="SUPFAM" id="SSF56037">
    <property type="entry name" value="PheT/TilS domain"/>
    <property type="match status" value="1"/>
</dbReference>
<feature type="domain" description="Lysidine-tRNA(Ile) synthetase C-terminal" evidence="9">
    <location>
        <begin position="357"/>
        <end position="425"/>
    </location>
</feature>
<dbReference type="STRING" id="157463.GCA_001047075_00298"/>
<dbReference type="GO" id="GO:0005737">
    <property type="term" value="C:cytoplasm"/>
    <property type="evidence" value="ECO:0007669"/>
    <property type="project" value="UniProtKB-SubCell"/>
</dbReference>
<dbReference type="GO" id="GO:0005524">
    <property type="term" value="F:ATP binding"/>
    <property type="evidence" value="ECO:0007669"/>
    <property type="project" value="UniProtKB-UniRule"/>
</dbReference>
<gene>
    <name evidence="8 10" type="primary">tilS</name>
    <name evidence="10" type="ORF">FFIC_092000</name>
</gene>
<dbReference type="InterPro" id="IPR012094">
    <property type="entry name" value="tRNA_Ile_lys_synt"/>
</dbReference>
<dbReference type="CDD" id="cd01992">
    <property type="entry name" value="TilS_N"/>
    <property type="match status" value="1"/>
</dbReference>
<protein>
    <recommendedName>
        <fullName evidence="8">tRNA(Ile)-lysidine synthase</fullName>
        <ecNumber evidence="8">6.3.4.19</ecNumber>
    </recommendedName>
    <alternativeName>
        <fullName evidence="8">tRNA(Ile)-2-lysyl-cytidine synthase</fullName>
    </alternativeName>
    <alternativeName>
        <fullName evidence="8">tRNA(Ile)-lysidine synthetase</fullName>
    </alternativeName>
</protein>
<dbReference type="GO" id="GO:0006400">
    <property type="term" value="P:tRNA modification"/>
    <property type="evidence" value="ECO:0007669"/>
    <property type="project" value="UniProtKB-UniRule"/>
</dbReference>
<keyword evidence="3 8" id="KW-0436">Ligase</keyword>
<dbReference type="NCBIfam" id="TIGR02433">
    <property type="entry name" value="lysidine_TilS_C"/>
    <property type="match status" value="1"/>
</dbReference>
<dbReference type="PANTHER" id="PTHR43033:SF1">
    <property type="entry name" value="TRNA(ILE)-LYSIDINE SYNTHASE-RELATED"/>
    <property type="match status" value="1"/>
</dbReference>
<comment type="similarity">
    <text evidence="8">Belongs to the tRNA(Ile)-lysidine synthase family.</text>
</comment>
<dbReference type="Gene3D" id="3.40.50.620">
    <property type="entry name" value="HUPs"/>
    <property type="match status" value="1"/>
</dbReference>
<dbReference type="InterPro" id="IPR012796">
    <property type="entry name" value="Lysidine-tRNA-synth_C"/>
</dbReference>
<evidence type="ECO:0000313" key="11">
    <source>
        <dbReference type="Proteomes" id="UP000253891"/>
    </source>
</evidence>
<organism evidence="10 11">
    <name type="scientific">Fructobacillus ficulneus</name>
    <dbReference type="NCBI Taxonomy" id="157463"/>
    <lineage>
        <taxon>Bacteria</taxon>
        <taxon>Bacillati</taxon>
        <taxon>Bacillota</taxon>
        <taxon>Bacilli</taxon>
        <taxon>Lactobacillales</taxon>
        <taxon>Lactobacillaceae</taxon>
        <taxon>Fructobacillus</taxon>
    </lineage>
</organism>
<dbReference type="InterPro" id="IPR011063">
    <property type="entry name" value="TilS/TtcA_N"/>
</dbReference>